<keyword evidence="2" id="KW-0812">Transmembrane</keyword>
<dbReference type="AlphaFoldDB" id="A0A813BTP2"/>
<evidence type="ECO:0000313" key="4">
    <source>
        <dbReference type="EMBL" id="CAE7927486.1"/>
    </source>
</evidence>
<dbReference type="EMBL" id="CAJNJA010080395">
    <property type="protein sequence ID" value="CAE7927486.1"/>
    <property type="molecule type" value="Genomic_DNA"/>
</dbReference>
<dbReference type="Gene3D" id="2.70.150.10">
    <property type="entry name" value="Calcium-transporting ATPase, cytoplasmic transduction domain A"/>
    <property type="match status" value="1"/>
</dbReference>
<protein>
    <recommendedName>
        <fullName evidence="3">P-type ATPase A domain-containing protein</fullName>
    </recommendedName>
</protein>
<dbReference type="PANTHER" id="PTHR24093:SF506">
    <property type="entry name" value="CATION-TRANSPORTING ATPASE PMA1"/>
    <property type="match status" value="1"/>
</dbReference>
<keyword evidence="1" id="KW-0460">Magnesium</keyword>
<dbReference type="GO" id="GO:0005388">
    <property type="term" value="F:P-type calcium transporter activity"/>
    <property type="evidence" value="ECO:0007669"/>
    <property type="project" value="TreeGrafter"/>
</dbReference>
<reference evidence="4" key="1">
    <citation type="submission" date="2021-02" db="EMBL/GenBank/DDBJ databases">
        <authorList>
            <person name="Dougan E. K."/>
            <person name="Rhodes N."/>
            <person name="Thang M."/>
            <person name="Chan C."/>
        </authorList>
    </citation>
    <scope>NUCLEOTIDE SEQUENCE</scope>
</reference>
<keyword evidence="2" id="KW-0472">Membrane</keyword>
<dbReference type="Gene3D" id="1.20.1110.10">
    <property type="entry name" value="Calcium-transporting ATPase, transmembrane domain"/>
    <property type="match status" value="1"/>
</dbReference>
<organism evidence="4 5">
    <name type="scientific">Symbiodinium necroappetens</name>
    <dbReference type="NCBI Taxonomy" id="1628268"/>
    <lineage>
        <taxon>Eukaryota</taxon>
        <taxon>Sar</taxon>
        <taxon>Alveolata</taxon>
        <taxon>Dinophyceae</taxon>
        <taxon>Suessiales</taxon>
        <taxon>Symbiodiniaceae</taxon>
        <taxon>Symbiodinium</taxon>
    </lineage>
</organism>
<sequence>MTQANIYVVRDGKEVQVPVPSVVSGDIVVLGTGDVVPADLRLFEAKDFKVSEMALTGEPDDVAKTSKVKEKKDGQPEKLTPETMAFSGCSITSGLGRGLVTDTGMNTRIGRIAKLIAGEDGGQKTTCFCFPDTSGSQTPLQQNLNKLGARIGVLAIVVCVSCPAIGNVMWQSPGCRVLS</sequence>
<accession>A0A813BTP2</accession>
<dbReference type="PANTHER" id="PTHR24093">
    <property type="entry name" value="CATION TRANSPORTING ATPASE"/>
    <property type="match status" value="1"/>
</dbReference>
<dbReference type="OrthoDB" id="116380at2759"/>
<evidence type="ECO:0000313" key="5">
    <source>
        <dbReference type="Proteomes" id="UP000601435"/>
    </source>
</evidence>
<dbReference type="InterPro" id="IPR059000">
    <property type="entry name" value="ATPase_P-type_domA"/>
</dbReference>
<dbReference type="Proteomes" id="UP000601435">
    <property type="component" value="Unassembled WGS sequence"/>
</dbReference>
<feature type="domain" description="P-type ATPase A" evidence="3">
    <location>
        <begin position="2"/>
        <end position="116"/>
    </location>
</feature>
<name>A0A813BTP2_9DINO</name>
<gene>
    <name evidence="4" type="ORF">SNEC2469_LOCUS32162</name>
</gene>
<dbReference type="Pfam" id="PF00122">
    <property type="entry name" value="E1-E2_ATPase"/>
    <property type="match status" value="1"/>
</dbReference>
<proteinExistence type="predicted"/>
<evidence type="ECO:0000256" key="2">
    <source>
        <dbReference type="SAM" id="Phobius"/>
    </source>
</evidence>
<keyword evidence="2" id="KW-1133">Transmembrane helix</keyword>
<keyword evidence="5" id="KW-1185">Reference proteome</keyword>
<feature type="transmembrane region" description="Helical" evidence="2">
    <location>
        <begin position="151"/>
        <end position="170"/>
    </location>
</feature>
<dbReference type="InterPro" id="IPR008250">
    <property type="entry name" value="ATPase_P-typ_transduc_dom_A_sf"/>
</dbReference>
<comment type="caution">
    <text evidence="4">The sequence shown here is derived from an EMBL/GenBank/DDBJ whole genome shotgun (WGS) entry which is preliminary data.</text>
</comment>
<dbReference type="SUPFAM" id="SSF81653">
    <property type="entry name" value="Calcium ATPase, transduction domain A"/>
    <property type="match status" value="1"/>
</dbReference>
<evidence type="ECO:0000259" key="3">
    <source>
        <dbReference type="Pfam" id="PF00122"/>
    </source>
</evidence>
<dbReference type="GO" id="GO:0005886">
    <property type="term" value="C:plasma membrane"/>
    <property type="evidence" value="ECO:0007669"/>
    <property type="project" value="TreeGrafter"/>
</dbReference>
<evidence type="ECO:0000256" key="1">
    <source>
        <dbReference type="ARBA" id="ARBA00022842"/>
    </source>
</evidence>